<keyword evidence="5" id="KW-1185">Reference proteome</keyword>
<evidence type="ECO:0000256" key="1">
    <source>
        <dbReference type="SAM" id="MobiDB-lite"/>
    </source>
</evidence>
<protein>
    <submittedName>
        <fullName evidence="4">Uncharacterized protein</fullName>
    </submittedName>
</protein>
<comment type="caution">
    <text evidence="4">The sequence shown here is derived from an EMBL/GenBank/DDBJ whole genome shotgun (WGS) entry which is preliminary data.</text>
</comment>
<organism evidence="4 5">
    <name type="scientific">Corynebacterium hadale</name>
    <dbReference type="NCBI Taxonomy" id="2026255"/>
    <lineage>
        <taxon>Bacteria</taxon>
        <taxon>Bacillati</taxon>
        <taxon>Actinomycetota</taxon>
        <taxon>Actinomycetes</taxon>
        <taxon>Mycobacteriales</taxon>
        <taxon>Corynebacteriaceae</taxon>
        <taxon>Corynebacterium</taxon>
    </lineage>
</organism>
<feature type="signal peptide" evidence="3">
    <location>
        <begin position="1"/>
        <end position="27"/>
    </location>
</feature>
<dbReference type="Proteomes" id="UP000218281">
    <property type="component" value="Unassembled WGS sequence"/>
</dbReference>
<name>A0ABX4H808_9CORY</name>
<reference evidence="4 5" key="1">
    <citation type="submission" date="2017-08" db="EMBL/GenBank/DDBJ databases">
        <title>Whole genome sequences of 6 clinical strains closest to Corynebacterium imitans.</title>
        <authorList>
            <person name="Bernier A.-M."/>
            <person name="Burdz T."/>
            <person name="Bernard K."/>
        </authorList>
    </citation>
    <scope>NUCLEOTIDE SEQUENCE [LARGE SCALE GENOMIC DNA]</scope>
    <source>
        <strain evidence="4 5">NML93-0607</strain>
    </source>
</reference>
<proteinExistence type="predicted"/>
<keyword evidence="2" id="KW-0472">Membrane</keyword>
<sequence length="213" mass="21715">MLNKRFAASVVAGCMITTGVVAPSANAVSVKVSGGTCHFTFTAEEQERYMMPSSDTTTPQKAKKAIKETKAAQAQERKAIAELKKTDPAAAAEREKLFKVAVEAYEKTFLPAFQKCAGSGGSNAPQKPKPKPKPNPKPKPGTPGADGGSSSQDGGKPGDAEGKNALSDEDGKLNGAGIGVVSAGVILLVLGGVAAALPSLKPMLPAEIAAMLP</sequence>
<evidence type="ECO:0000313" key="4">
    <source>
        <dbReference type="EMBL" id="PAT05318.1"/>
    </source>
</evidence>
<evidence type="ECO:0000256" key="2">
    <source>
        <dbReference type="SAM" id="Phobius"/>
    </source>
</evidence>
<feature type="transmembrane region" description="Helical" evidence="2">
    <location>
        <begin position="176"/>
        <end position="197"/>
    </location>
</feature>
<dbReference type="RefSeq" id="WP_095536099.1">
    <property type="nucleotide sequence ID" value="NZ_NSGO01000009.1"/>
</dbReference>
<keyword evidence="3" id="KW-0732">Signal</keyword>
<keyword evidence="2" id="KW-0812">Transmembrane</keyword>
<evidence type="ECO:0000313" key="5">
    <source>
        <dbReference type="Proteomes" id="UP000218281"/>
    </source>
</evidence>
<feature type="chain" id="PRO_5045972451" evidence="3">
    <location>
        <begin position="28"/>
        <end position="213"/>
    </location>
</feature>
<feature type="region of interest" description="Disordered" evidence="1">
    <location>
        <begin position="116"/>
        <end position="168"/>
    </location>
</feature>
<evidence type="ECO:0000256" key="3">
    <source>
        <dbReference type="SAM" id="SignalP"/>
    </source>
</evidence>
<keyword evidence="2" id="KW-1133">Transmembrane helix</keyword>
<gene>
    <name evidence="4" type="ORF">CKJ81_09075</name>
</gene>
<dbReference type="EMBL" id="NSGO01000009">
    <property type="protein sequence ID" value="PAT05318.1"/>
    <property type="molecule type" value="Genomic_DNA"/>
</dbReference>
<accession>A0ABX4H808</accession>